<dbReference type="RefSeq" id="WP_160626804.1">
    <property type="nucleotide sequence ID" value="NZ_CP047593.1"/>
</dbReference>
<organism evidence="2 3">
    <name type="scientific">Tichowtungia aerotolerans</name>
    <dbReference type="NCBI Taxonomy" id="2697043"/>
    <lineage>
        <taxon>Bacteria</taxon>
        <taxon>Pseudomonadati</taxon>
        <taxon>Kiritimatiellota</taxon>
        <taxon>Tichowtungiia</taxon>
        <taxon>Tichowtungiales</taxon>
        <taxon>Tichowtungiaceae</taxon>
        <taxon>Tichowtungia</taxon>
    </lineage>
</organism>
<gene>
    <name evidence="2" type="ORF">GT409_03000</name>
</gene>
<accession>A0A6P1M3Q5</accession>
<dbReference type="EMBL" id="CP047593">
    <property type="protein sequence ID" value="QHI68461.1"/>
    <property type="molecule type" value="Genomic_DNA"/>
</dbReference>
<reference evidence="2 3" key="1">
    <citation type="submission" date="2020-01" db="EMBL/GenBank/DDBJ databases">
        <title>Ponticoccus aerotolerans gen. nov., sp. nov., an anaerobic bacterium and proposal of Ponticoccusceae fam. nov., Ponticoccusles ord. nov. and Ponticoccuse classis nov. in the phylum Kiritimatiellaeota.</title>
        <authorList>
            <person name="Zhou L.Y."/>
            <person name="Du Z.J."/>
        </authorList>
    </citation>
    <scope>NUCLEOTIDE SEQUENCE [LARGE SCALE GENOMIC DNA]</scope>
    <source>
        <strain evidence="2 3">S-5007</strain>
    </source>
</reference>
<name>A0A6P1M3Q5_9BACT</name>
<evidence type="ECO:0000313" key="3">
    <source>
        <dbReference type="Proteomes" id="UP000464954"/>
    </source>
</evidence>
<dbReference type="AlphaFoldDB" id="A0A6P1M3Q5"/>
<dbReference type="InterPro" id="IPR025484">
    <property type="entry name" value="DUF4376"/>
</dbReference>
<evidence type="ECO:0000313" key="2">
    <source>
        <dbReference type="EMBL" id="QHI68461.1"/>
    </source>
</evidence>
<dbReference type="Proteomes" id="UP000464954">
    <property type="component" value="Chromosome"/>
</dbReference>
<sequence>MKIVETGIGKWKKGNQFYKLAPSAGQTLAEMRAEAEAAGYALVTPTALGKAAMLKKCEIASARYDAEFGGFTDPNSGLFVRTDERTRSLLTAAKLRAQANAAYLVENWKTADGSFITLDAPTIIALEFAVHDFIEAQFAKEAALVAQIDSATTIEEVNATEW</sequence>
<protein>
    <submittedName>
        <fullName evidence="2">DUF4376 domain-containing protein</fullName>
    </submittedName>
</protein>
<proteinExistence type="predicted"/>
<keyword evidence="3" id="KW-1185">Reference proteome</keyword>
<evidence type="ECO:0000259" key="1">
    <source>
        <dbReference type="Pfam" id="PF14301"/>
    </source>
</evidence>
<feature type="domain" description="DUF4376" evidence="1">
    <location>
        <begin position="55"/>
        <end position="160"/>
    </location>
</feature>
<dbReference type="Pfam" id="PF14301">
    <property type="entry name" value="DUF4376"/>
    <property type="match status" value="1"/>
</dbReference>
<dbReference type="KEGG" id="taer:GT409_03000"/>